<name>A0AAV4Y847_CAEEX</name>
<sequence>MSGVSQPGTKGCKRVEGTRSVKIRANFSADNKKADIYLRDLWCFKTPRIVNCMKRVRNCRRDPKISLMNELLWGVTGSSSLPSSR</sequence>
<evidence type="ECO:0000313" key="2">
    <source>
        <dbReference type="Proteomes" id="UP001054945"/>
    </source>
</evidence>
<evidence type="ECO:0000313" key="1">
    <source>
        <dbReference type="EMBL" id="GIZ03523.1"/>
    </source>
</evidence>
<comment type="caution">
    <text evidence="1">The sequence shown here is derived from an EMBL/GenBank/DDBJ whole genome shotgun (WGS) entry which is preliminary data.</text>
</comment>
<accession>A0AAV4Y847</accession>
<protein>
    <submittedName>
        <fullName evidence="1">Uncharacterized protein</fullName>
    </submittedName>
</protein>
<reference evidence="1 2" key="1">
    <citation type="submission" date="2021-06" db="EMBL/GenBank/DDBJ databases">
        <title>Caerostris extrusa draft genome.</title>
        <authorList>
            <person name="Kono N."/>
            <person name="Arakawa K."/>
        </authorList>
    </citation>
    <scope>NUCLEOTIDE SEQUENCE [LARGE SCALE GENOMIC DNA]</scope>
</reference>
<gene>
    <name evidence="1" type="ORF">CEXT_548581</name>
</gene>
<keyword evidence="2" id="KW-1185">Reference proteome</keyword>
<dbReference type="Proteomes" id="UP001054945">
    <property type="component" value="Unassembled WGS sequence"/>
</dbReference>
<dbReference type="EMBL" id="BPLR01018964">
    <property type="protein sequence ID" value="GIZ03523.1"/>
    <property type="molecule type" value="Genomic_DNA"/>
</dbReference>
<organism evidence="1 2">
    <name type="scientific">Caerostris extrusa</name>
    <name type="common">Bark spider</name>
    <name type="synonym">Caerostris bankana</name>
    <dbReference type="NCBI Taxonomy" id="172846"/>
    <lineage>
        <taxon>Eukaryota</taxon>
        <taxon>Metazoa</taxon>
        <taxon>Ecdysozoa</taxon>
        <taxon>Arthropoda</taxon>
        <taxon>Chelicerata</taxon>
        <taxon>Arachnida</taxon>
        <taxon>Araneae</taxon>
        <taxon>Araneomorphae</taxon>
        <taxon>Entelegynae</taxon>
        <taxon>Araneoidea</taxon>
        <taxon>Araneidae</taxon>
        <taxon>Caerostris</taxon>
    </lineage>
</organism>
<proteinExistence type="predicted"/>
<dbReference type="AlphaFoldDB" id="A0AAV4Y847"/>